<evidence type="ECO:0000256" key="3">
    <source>
        <dbReference type="ARBA" id="ARBA00022729"/>
    </source>
</evidence>
<dbReference type="AlphaFoldDB" id="A0A7W4TQ57"/>
<name>A0A7W4TQ57_KINRA</name>
<dbReference type="EMBL" id="JACHVY010000004">
    <property type="protein sequence ID" value="MBB2902905.1"/>
    <property type="molecule type" value="Genomic_DNA"/>
</dbReference>
<dbReference type="RefSeq" id="WP_183392567.1">
    <property type="nucleotide sequence ID" value="NZ_JACHVY010000004.1"/>
</dbReference>
<protein>
    <submittedName>
        <fullName evidence="7">Branched-chain amino acid transport system substrate-binding protein</fullName>
    </submittedName>
</protein>
<dbReference type="PROSITE" id="PS51257">
    <property type="entry name" value="PROKAR_LIPOPROTEIN"/>
    <property type="match status" value="1"/>
</dbReference>
<evidence type="ECO:0000256" key="5">
    <source>
        <dbReference type="SAM" id="SignalP"/>
    </source>
</evidence>
<proteinExistence type="inferred from homology"/>
<evidence type="ECO:0000256" key="2">
    <source>
        <dbReference type="ARBA" id="ARBA00022448"/>
    </source>
</evidence>
<dbReference type="CDD" id="cd06342">
    <property type="entry name" value="PBP1_ABC_LIVBP-like"/>
    <property type="match status" value="1"/>
</dbReference>
<reference evidence="7 8" key="2">
    <citation type="submission" date="2020-08" db="EMBL/GenBank/DDBJ databases">
        <authorList>
            <person name="Partida-Martinez L."/>
            <person name="Huntemann M."/>
            <person name="Clum A."/>
            <person name="Wang J."/>
            <person name="Palaniappan K."/>
            <person name="Ritter S."/>
            <person name="Chen I.-M."/>
            <person name="Stamatis D."/>
            <person name="Reddy T."/>
            <person name="O'Malley R."/>
            <person name="Daum C."/>
            <person name="Shapiro N."/>
            <person name="Ivanova N."/>
            <person name="Kyrpides N."/>
            <person name="Woyke T."/>
        </authorList>
    </citation>
    <scope>NUCLEOTIDE SEQUENCE [LARGE SCALE GENOMIC DNA]</scope>
    <source>
        <strain evidence="7 8">AS2.23</strain>
    </source>
</reference>
<dbReference type="InterPro" id="IPR028082">
    <property type="entry name" value="Peripla_BP_I"/>
</dbReference>
<evidence type="ECO:0000256" key="4">
    <source>
        <dbReference type="ARBA" id="ARBA00022970"/>
    </source>
</evidence>
<keyword evidence="3 5" id="KW-0732">Signal</keyword>
<dbReference type="PRINTS" id="PR00337">
    <property type="entry name" value="LEUILEVALBP"/>
</dbReference>
<feature type="signal peptide" evidence="5">
    <location>
        <begin position="1"/>
        <end position="26"/>
    </location>
</feature>
<keyword evidence="2" id="KW-0813">Transport</keyword>
<dbReference type="InterPro" id="IPR000709">
    <property type="entry name" value="Leu_Ile_Val-bd"/>
</dbReference>
<dbReference type="Gene3D" id="3.40.50.2300">
    <property type="match status" value="2"/>
</dbReference>
<sequence>MRSIVKLAAPAAAAALLLAACGTTGGDETTAAEGSSSGSSSCPADVSIGFFGALTGPNANLGVNEQNGVKLAVDQHNAESGACQVTVTPYDSQGDQNQAQGLAQQVVGDENVLGIVGPAFSGESKVADPIFDEAGIVGISPSATNPALAENGWKTFFRVLGNDASQGPAAAAYISDTLGKQKVYVIDDATEYGKGLADIVRESLGAKAVKNNTIQTGQTDFSAVVADVQASGADAVFFGGYYPEGGLLLKQLRESGLSADKLAFVTDDGAKDEGLITAAGAAAAEGALMTCPCLPPDKAGGTFVADYTEAYGTAPATYSAEAFDAANILLDGIAEGNVTREDLLAYVKSYDKPGVTKQLKFDEKGEPSEVSVWAYKVEGGEIVADQEINAS</sequence>
<dbReference type="PANTHER" id="PTHR47151">
    <property type="entry name" value="LEU/ILE/VAL-BINDING ABC TRANSPORTER SUBUNIT"/>
    <property type="match status" value="1"/>
</dbReference>
<dbReference type="SUPFAM" id="SSF53822">
    <property type="entry name" value="Periplasmic binding protein-like I"/>
    <property type="match status" value="1"/>
</dbReference>
<dbReference type="GO" id="GO:0006865">
    <property type="term" value="P:amino acid transport"/>
    <property type="evidence" value="ECO:0007669"/>
    <property type="project" value="UniProtKB-KW"/>
</dbReference>
<evidence type="ECO:0000313" key="8">
    <source>
        <dbReference type="Proteomes" id="UP000533269"/>
    </source>
</evidence>
<dbReference type="Pfam" id="PF13458">
    <property type="entry name" value="Peripla_BP_6"/>
    <property type="match status" value="1"/>
</dbReference>
<organism evidence="7 8">
    <name type="scientific">Kineococcus radiotolerans</name>
    <dbReference type="NCBI Taxonomy" id="131568"/>
    <lineage>
        <taxon>Bacteria</taxon>
        <taxon>Bacillati</taxon>
        <taxon>Actinomycetota</taxon>
        <taxon>Actinomycetes</taxon>
        <taxon>Kineosporiales</taxon>
        <taxon>Kineosporiaceae</taxon>
        <taxon>Kineococcus</taxon>
    </lineage>
</organism>
<feature type="domain" description="Leucine-binding protein" evidence="6">
    <location>
        <begin position="46"/>
        <end position="380"/>
    </location>
</feature>
<dbReference type="Proteomes" id="UP000533269">
    <property type="component" value="Unassembled WGS sequence"/>
</dbReference>
<dbReference type="PANTHER" id="PTHR47151:SF2">
    <property type="entry name" value="AMINO ACID BINDING PROTEIN"/>
    <property type="match status" value="1"/>
</dbReference>
<evidence type="ECO:0000259" key="6">
    <source>
        <dbReference type="Pfam" id="PF13458"/>
    </source>
</evidence>
<keyword evidence="4" id="KW-0029">Amino-acid transport</keyword>
<dbReference type="InterPro" id="IPR028081">
    <property type="entry name" value="Leu-bd"/>
</dbReference>
<feature type="chain" id="PRO_5038919334" evidence="5">
    <location>
        <begin position="27"/>
        <end position="391"/>
    </location>
</feature>
<accession>A0A7W4TQ57</accession>
<reference evidence="7 8" key="1">
    <citation type="submission" date="2020-08" db="EMBL/GenBank/DDBJ databases">
        <title>The Agave Microbiome: Exploring the role of microbial communities in plant adaptations to desert environments.</title>
        <authorList>
            <person name="Partida-Martinez L.P."/>
        </authorList>
    </citation>
    <scope>NUCLEOTIDE SEQUENCE [LARGE SCALE GENOMIC DNA]</scope>
    <source>
        <strain evidence="7 8">AS2.23</strain>
    </source>
</reference>
<comment type="caution">
    <text evidence="7">The sequence shown here is derived from an EMBL/GenBank/DDBJ whole genome shotgun (WGS) entry which is preliminary data.</text>
</comment>
<evidence type="ECO:0000313" key="7">
    <source>
        <dbReference type="EMBL" id="MBB2902905.1"/>
    </source>
</evidence>
<gene>
    <name evidence="7" type="ORF">FHR75_003741</name>
</gene>
<comment type="similarity">
    <text evidence="1">Belongs to the leucine-binding protein family.</text>
</comment>
<evidence type="ECO:0000256" key="1">
    <source>
        <dbReference type="ARBA" id="ARBA00010062"/>
    </source>
</evidence>